<evidence type="ECO:0008006" key="5">
    <source>
        <dbReference type="Google" id="ProtNLM"/>
    </source>
</evidence>
<dbReference type="Proteomes" id="UP000234190">
    <property type="component" value="Unassembled WGS sequence"/>
</dbReference>
<evidence type="ECO:0000256" key="1">
    <source>
        <dbReference type="SAM" id="MobiDB-lite"/>
    </source>
</evidence>
<dbReference type="InterPro" id="IPR058248">
    <property type="entry name" value="Lxx211020-like"/>
</dbReference>
<dbReference type="Gene3D" id="2.60.40.1890">
    <property type="entry name" value="PCu(A)C copper chaperone"/>
    <property type="match status" value="1"/>
</dbReference>
<gene>
    <name evidence="3" type="ORF">CR159_07480</name>
</gene>
<evidence type="ECO:0000313" key="3">
    <source>
        <dbReference type="EMBL" id="PLC50296.1"/>
    </source>
</evidence>
<evidence type="ECO:0000313" key="4">
    <source>
        <dbReference type="Proteomes" id="UP000234190"/>
    </source>
</evidence>
<feature type="signal peptide" evidence="2">
    <location>
        <begin position="1"/>
        <end position="23"/>
    </location>
</feature>
<evidence type="ECO:0000256" key="2">
    <source>
        <dbReference type="SAM" id="SignalP"/>
    </source>
</evidence>
<name>A0A2N4U5J8_9BURK</name>
<dbReference type="AlphaFoldDB" id="A0A2N4U5J8"/>
<sequence length="203" mass="20879">MNKQIITGLIGLCGVGLGLGAQAAEQSVMSAKPPMQIAHAGHDHGAKPNAHAAHGDTSGAVASDAVASEMANATTSTTLKVSGCWIRSMPAPAPSGGYFVVSNSGSKPLHLKGASSADYGMVMLHQTTHKDGMSRMSATHSVAIPAGGQLEFKPGAYHAMLEDPIKAHPVGSKIVMDFLFDNGEKASAECEVKPANTRTPMPH</sequence>
<comment type="caution">
    <text evidence="3">The sequence shown here is derived from an EMBL/GenBank/DDBJ whole genome shotgun (WGS) entry which is preliminary data.</text>
</comment>
<reference evidence="3 4" key="1">
    <citation type="submission" date="2017-10" db="EMBL/GenBank/DDBJ databases">
        <title>Two draft genome sequences of Pusillimonas sp. strains isolated from a nitrate- and radionuclide-contaminated groundwater in Russia.</title>
        <authorList>
            <person name="Grouzdev D.S."/>
            <person name="Tourova T.P."/>
            <person name="Goeva M.A."/>
            <person name="Babich T.L."/>
            <person name="Sokolova D.S."/>
            <person name="Abdullin R."/>
            <person name="Poltaraus A.B."/>
            <person name="Toshchakov S.V."/>
            <person name="Nazina T.N."/>
        </authorList>
    </citation>
    <scope>NUCLEOTIDE SEQUENCE [LARGE SCALE GENOMIC DNA]</scope>
    <source>
        <strain evidence="3 4">JR1/69-3-13</strain>
    </source>
</reference>
<proteinExistence type="predicted"/>
<dbReference type="OrthoDB" id="9796962at2"/>
<keyword evidence="4" id="KW-1185">Reference proteome</keyword>
<dbReference type="PANTHER" id="PTHR36302:SF1">
    <property type="entry name" value="COPPER CHAPERONE PCU(A)C"/>
    <property type="match status" value="1"/>
</dbReference>
<protein>
    <recommendedName>
        <fullName evidence="5">Copper(I)-binding protein</fullName>
    </recommendedName>
</protein>
<accession>A0A2N4U5J8</accession>
<dbReference type="RefSeq" id="WP_102073400.1">
    <property type="nucleotide sequence ID" value="NZ_PDNW01000005.1"/>
</dbReference>
<dbReference type="EMBL" id="PDNW01000005">
    <property type="protein sequence ID" value="PLC50296.1"/>
    <property type="molecule type" value="Genomic_DNA"/>
</dbReference>
<dbReference type="SUPFAM" id="SSF110087">
    <property type="entry name" value="DR1885-like metal-binding protein"/>
    <property type="match status" value="1"/>
</dbReference>
<feature type="chain" id="PRO_5014691295" description="Copper(I)-binding protein" evidence="2">
    <location>
        <begin position="24"/>
        <end position="203"/>
    </location>
</feature>
<dbReference type="InterPro" id="IPR007410">
    <property type="entry name" value="LpqE-like"/>
</dbReference>
<feature type="region of interest" description="Disordered" evidence="1">
    <location>
        <begin position="38"/>
        <end position="59"/>
    </location>
</feature>
<dbReference type="PANTHER" id="PTHR36302">
    <property type="entry name" value="BLR7088 PROTEIN"/>
    <property type="match status" value="1"/>
</dbReference>
<dbReference type="InterPro" id="IPR036182">
    <property type="entry name" value="PCuAC_sf"/>
</dbReference>
<organism evidence="3 4">
    <name type="scientific">Pollutimonas subterranea</name>
    <dbReference type="NCBI Taxonomy" id="2045210"/>
    <lineage>
        <taxon>Bacteria</taxon>
        <taxon>Pseudomonadati</taxon>
        <taxon>Pseudomonadota</taxon>
        <taxon>Betaproteobacteria</taxon>
        <taxon>Burkholderiales</taxon>
        <taxon>Alcaligenaceae</taxon>
        <taxon>Pollutimonas</taxon>
    </lineage>
</organism>
<keyword evidence="2" id="KW-0732">Signal</keyword>
<dbReference type="Pfam" id="PF04314">
    <property type="entry name" value="PCuAC"/>
    <property type="match status" value="1"/>
</dbReference>